<dbReference type="Pfam" id="PF00903">
    <property type="entry name" value="Glyoxalase"/>
    <property type="match status" value="1"/>
</dbReference>
<dbReference type="InterPro" id="IPR004360">
    <property type="entry name" value="Glyas_Fos-R_dOase_dom"/>
</dbReference>
<dbReference type="SUPFAM" id="SSF54593">
    <property type="entry name" value="Glyoxalase/Bleomycin resistance protein/Dihydroxybiphenyl dioxygenase"/>
    <property type="match status" value="1"/>
</dbReference>
<dbReference type="InterPro" id="IPR029068">
    <property type="entry name" value="Glyas_Bleomycin-R_OHBP_Dase"/>
</dbReference>
<feature type="domain" description="VOC" evidence="1">
    <location>
        <begin position="5"/>
        <end position="124"/>
    </location>
</feature>
<dbReference type="Proteomes" id="UP000475249">
    <property type="component" value="Unassembled WGS sequence"/>
</dbReference>
<dbReference type="EMBL" id="WXYO01000002">
    <property type="protein sequence ID" value="NAS11712.1"/>
    <property type="molecule type" value="Genomic_DNA"/>
</dbReference>
<evidence type="ECO:0000259" key="1">
    <source>
        <dbReference type="PROSITE" id="PS51819"/>
    </source>
</evidence>
<keyword evidence="3" id="KW-1185">Reference proteome</keyword>
<dbReference type="Gene3D" id="3.10.180.10">
    <property type="entry name" value="2,3-Dihydroxybiphenyl 1,2-Dioxygenase, domain 1"/>
    <property type="match status" value="1"/>
</dbReference>
<protein>
    <submittedName>
        <fullName evidence="2">VOC family protein</fullName>
    </submittedName>
</protein>
<dbReference type="PROSITE" id="PS51819">
    <property type="entry name" value="VOC"/>
    <property type="match status" value="1"/>
</dbReference>
<accession>A0A6L9EAV4</accession>
<dbReference type="AlphaFoldDB" id="A0A6L9EAV4"/>
<name>A0A6L9EAV4_9FLAO</name>
<gene>
    <name evidence="2" type="ORF">GTQ38_06840</name>
</gene>
<dbReference type="InterPro" id="IPR037523">
    <property type="entry name" value="VOC_core"/>
</dbReference>
<dbReference type="PANTHER" id="PTHR33993">
    <property type="entry name" value="GLYOXALASE-RELATED"/>
    <property type="match status" value="1"/>
</dbReference>
<dbReference type="InterPro" id="IPR052164">
    <property type="entry name" value="Anthracycline_SecMetBiosynth"/>
</dbReference>
<proteinExistence type="predicted"/>
<evidence type="ECO:0000313" key="2">
    <source>
        <dbReference type="EMBL" id="NAS11712.1"/>
    </source>
</evidence>
<evidence type="ECO:0000313" key="3">
    <source>
        <dbReference type="Proteomes" id="UP000475249"/>
    </source>
</evidence>
<dbReference type="RefSeq" id="WP_161434718.1">
    <property type="nucleotide sequence ID" value="NZ_WXYO01000002.1"/>
</dbReference>
<comment type="caution">
    <text evidence="2">The sequence shown here is derived from an EMBL/GenBank/DDBJ whole genome shotgun (WGS) entry which is preliminary data.</text>
</comment>
<organism evidence="2 3">
    <name type="scientific">Poritiphilus flavus</name>
    <dbReference type="NCBI Taxonomy" id="2697053"/>
    <lineage>
        <taxon>Bacteria</taxon>
        <taxon>Pseudomonadati</taxon>
        <taxon>Bacteroidota</taxon>
        <taxon>Flavobacteriia</taxon>
        <taxon>Flavobacteriales</taxon>
        <taxon>Flavobacteriaceae</taxon>
        <taxon>Poritiphilus</taxon>
    </lineage>
</organism>
<dbReference type="CDD" id="cd07247">
    <property type="entry name" value="SgaA_N_like"/>
    <property type="match status" value="1"/>
</dbReference>
<reference evidence="2 3" key="1">
    <citation type="submission" date="2020-01" db="EMBL/GenBank/DDBJ databases">
        <title>Bacteria diversity of Porities sp.</title>
        <authorList>
            <person name="Wang G."/>
        </authorList>
    </citation>
    <scope>NUCLEOTIDE SEQUENCE [LARGE SCALE GENOMIC DNA]</scope>
    <source>
        <strain evidence="2 3">R33</strain>
    </source>
</reference>
<dbReference type="PANTHER" id="PTHR33993:SF2">
    <property type="entry name" value="VOC DOMAIN-CONTAINING PROTEIN"/>
    <property type="match status" value="1"/>
</dbReference>
<sequence length="125" mass="13669">MEENLVGWFEIPVTDMDRAKAFYESVFDIQIQVHDLGGVVMGWFPSDHTKPGATGSLVKHEMYSPSETHGPLIYFSCTDLANELGRVEVAGGKISKPKTEIGGGHGFMALFIDTEGNRVALHSQS</sequence>